<feature type="region of interest" description="Disordered" evidence="2">
    <location>
        <begin position="1"/>
        <end position="183"/>
    </location>
</feature>
<dbReference type="PANTHER" id="PTHR33392">
    <property type="entry name" value="POLYISOPRENYL-TEICHOIC ACID--PEPTIDOGLYCAN TEICHOIC ACID TRANSFERASE TAGU"/>
    <property type="match status" value="1"/>
</dbReference>
<feature type="compositionally biased region" description="Low complexity" evidence="2">
    <location>
        <begin position="107"/>
        <end position="117"/>
    </location>
</feature>
<feature type="domain" description="Cell envelope-related transcriptional attenuator" evidence="4">
    <location>
        <begin position="255"/>
        <end position="414"/>
    </location>
</feature>
<dbReference type="RefSeq" id="WP_249326261.1">
    <property type="nucleotide sequence ID" value="NZ_CP060633.1"/>
</dbReference>
<dbReference type="InterPro" id="IPR050922">
    <property type="entry name" value="LytR/CpsA/Psr_CW_biosynth"/>
</dbReference>
<feature type="compositionally biased region" description="Basic and acidic residues" evidence="2">
    <location>
        <begin position="1"/>
        <end position="17"/>
    </location>
</feature>
<accession>A0A7G9FVG0</accession>
<dbReference type="InterPro" id="IPR004474">
    <property type="entry name" value="LytR_CpsA_psr"/>
</dbReference>
<dbReference type="NCBIfam" id="TIGR00350">
    <property type="entry name" value="lytR_cpsA_psr"/>
    <property type="match status" value="1"/>
</dbReference>
<evidence type="ECO:0000256" key="1">
    <source>
        <dbReference type="ARBA" id="ARBA00006068"/>
    </source>
</evidence>
<evidence type="ECO:0000256" key="2">
    <source>
        <dbReference type="SAM" id="MobiDB-lite"/>
    </source>
</evidence>
<name>A0A7G9FVG0_9FIRM</name>
<evidence type="ECO:0000313" key="5">
    <source>
        <dbReference type="EMBL" id="QNM02542.1"/>
    </source>
</evidence>
<feature type="compositionally biased region" description="Acidic residues" evidence="2">
    <location>
        <begin position="58"/>
        <end position="68"/>
    </location>
</feature>
<reference evidence="5 6" key="1">
    <citation type="submission" date="2020-08" db="EMBL/GenBank/DDBJ databases">
        <authorList>
            <person name="Liu C."/>
            <person name="Sun Q."/>
        </authorList>
    </citation>
    <scope>NUCLEOTIDE SEQUENCE [LARGE SCALE GENOMIC DNA]</scope>
    <source>
        <strain evidence="5 6">NSJ-8</strain>
    </source>
</reference>
<feature type="compositionally biased region" description="Basic and acidic residues" evidence="2">
    <location>
        <begin position="118"/>
        <end position="136"/>
    </location>
</feature>
<evidence type="ECO:0000313" key="6">
    <source>
        <dbReference type="Proteomes" id="UP000515981"/>
    </source>
</evidence>
<feature type="transmembrane region" description="Helical" evidence="3">
    <location>
        <begin position="193"/>
        <end position="212"/>
    </location>
</feature>
<gene>
    <name evidence="5" type="ORF">H9Q77_16165</name>
</gene>
<dbReference type="Proteomes" id="UP000515981">
    <property type="component" value="Chromosome"/>
</dbReference>
<keyword evidence="6" id="KW-1185">Reference proteome</keyword>
<keyword evidence="3" id="KW-0472">Membrane</keyword>
<dbReference type="PANTHER" id="PTHR33392:SF6">
    <property type="entry name" value="POLYISOPRENYL-TEICHOIC ACID--PEPTIDOGLYCAN TEICHOIC ACID TRANSFERASE TAGU"/>
    <property type="match status" value="1"/>
</dbReference>
<dbReference type="AlphaFoldDB" id="A0A7G9FVG0"/>
<sequence>MSDRERDSIQEMEDIQKGLEAFLQQEMQEMQTSGSGSGKSGTGRRTAERPAPQMFDMTENDEDEEELDVIGSGRRARADDYAEDWDDPAYRKRQAARRETTRKTSENRNSGGRSNSNADRRRQAASDRPRRSRREDYADEYEDYEDHREKNRSGRKAGKREEIDTKTDKKSRKGNKKEAGSGRKKKKSGFKRFLIAVALILVFLAAGLYVLVGKVYAEMNYEEIESVASSPMKEEGVTNILLIGNDSRENGEDGRSDAMILLSISNRTKKIYMTSLLRDMYVEIPGYKDNRLNAAYSYGGAELLMETIEQNFDIHISRYVLVNFEAFANLVDAVGGVDLELTGKEVEYVNGYLVEYNILLGRPEGTDYFDDLSGGMVHLNGPQALAYCRNRYIGTDFGRTERQRKVLTEVIHKLPKGVLTNPKGLIDGLMPNLTTNLTQTECYRLSLMAPKILTYDIIQNSIPIEGTYKDATHRKMSVLEVDFEANKKFLQENLYGTGDSTATAASEN</sequence>
<keyword evidence="3" id="KW-1133">Transmembrane helix</keyword>
<organism evidence="5 6">
    <name type="scientific">Simiaoa sunii</name>
    <dbReference type="NCBI Taxonomy" id="2763672"/>
    <lineage>
        <taxon>Bacteria</taxon>
        <taxon>Bacillati</taxon>
        <taxon>Bacillota</taxon>
        <taxon>Clostridia</taxon>
        <taxon>Lachnospirales</taxon>
        <taxon>Lachnospiraceae</taxon>
        <taxon>Simiaoa</taxon>
    </lineage>
</organism>
<evidence type="ECO:0000259" key="4">
    <source>
        <dbReference type="Pfam" id="PF03816"/>
    </source>
</evidence>
<keyword evidence="3" id="KW-0812">Transmembrane</keyword>
<dbReference type="Gene3D" id="3.40.630.190">
    <property type="entry name" value="LCP protein"/>
    <property type="match status" value="1"/>
</dbReference>
<protein>
    <submittedName>
        <fullName evidence="5">LCP family protein</fullName>
    </submittedName>
</protein>
<dbReference type="KEGG" id="ssun:H9Q77_16165"/>
<evidence type="ECO:0000256" key="3">
    <source>
        <dbReference type="SAM" id="Phobius"/>
    </source>
</evidence>
<proteinExistence type="inferred from homology"/>
<comment type="similarity">
    <text evidence="1">Belongs to the LytR/CpsA/Psr (LCP) family.</text>
</comment>
<feature type="compositionally biased region" description="Basic and acidic residues" evidence="2">
    <location>
        <begin position="159"/>
        <end position="168"/>
    </location>
</feature>
<dbReference type="EMBL" id="CP060633">
    <property type="protein sequence ID" value="QNM02542.1"/>
    <property type="molecule type" value="Genomic_DNA"/>
</dbReference>
<feature type="compositionally biased region" description="Basic and acidic residues" evidence="2">
    <location>
        <begin position="96"/>
        <end position="106"/>
    </location>
</feature>
<dbReference type="Pfam" id="PF03816">
    <property type="entry name" value="LytR_cpsA_psr"/>
    <property type="match status" value="1"/>
</dbReference>